<reference evidence="2" key="2">
    <citation type="journal article" date="2020" name="Front. Microbiol.">
        <title>Genetic Variants of the DSF Quorum Sensing System in Stenotrophomonas maltophilia Influence Virulence and Resistance Phenotypes Among Genotypically Diverse Clinical Isolates.</title>
        <authorList>
            <person name="Yero D."/>
            <person name="Huedo P."/>
            <person name="Conchillo-Sole O."/>
            <person name="Martinez-Servat S."/>
            <person name="Mamat U."/>
            <person name="Coves X."/>
            <person name="Llanas F."/>
            <person name="Roca I."/>
            <person name="Vila J."/>
            <person name="Schaible U.E."/>
            <person name="Daura X."/>
            <person name="Gibert I."/>
        </authorList>
    </citation>
    <scope>NUCLEOTIDE SEQUENCE</scope>
    <source>
        <strain evidence="2">OG156</strain>
    </source>
</reference>
<sequence length="75" mass="8030">MITLRRSQISDLSTKVTQHDETITSQAGLIIALRSDVTDVAGRTAANTTALQQLTTRVPSPTSRLSANPGQSPPW</sequence>
<reference evidence="2" key="1">
    <citation type="submission" date="2018-09" db="EMBL/GenBank/DDBJ databases">
        <authorList>
            <person name="Groschel M."/>
            <person name="Kohl T."/>
            <person name="Conchillo-Sole O."/>
            <person name="Mamat U."/>
            <person name="Yero D."/>
            <person name="Niemann S."/>
            <person name="Daura X."/>
            <person name="Gibert I."/>
        </authorList>
    </citation>
    <scope>NUCLEOTIDE SEQUENCE</scope>
    <source>
        <strain evidence="2">OG156</strain>
    </source>
</reference>
<feature type="region of interest" description="Disordered" evidence="1">
    <location>
        <begin position="51"/>
        <end position="75"/>
    </location>
</feature>
<organism evidence="2 3">
    <name type="scientific">Stenotrophomonas maltophilia</name>
    <name type="common">Pseudomonas maltophilia</name>
    <name type="synonym">Xanthomonas maltophilia</name>
    <dbReference type="NCBI Taxonomy" id="40324"/>
    <lineage>
        <taxon>Bacteria</taxon>
        <taxon>Pseudomonadati</taxon>
        <taxon>Pseudomonadota</taxon>
        <taxon>Gammaproteobacteria</taxon>
        <taxon>Lysobacterales</taxon>
        <taxon>Lysobacteraceae</taxon>
        <taxon>Stenotrophomonas</taxon>
        <taxon>Stenotrophomonas maltophilia group</taxon>
    </lineage>
</organism>
<gene>
    <name evidence="2" type="ORF">D7Y33_05725</name>
</gene>
<dbReference type="AlphaFoldDB" id="A0A2J0SNW9"/>
<evidence type="ECO:0000313" key="2">
    <source>
        <dbReference type="EMBL" id="MBA0310519.1"/>
    </source>
</evidence>
<evidence type="ECO:0000313" key="3">
    <source>
        <dbReference type="Proteomes" id="UP000822271"/>
    </source>
</evidence>
<accession>A0A2J0SNW9</accession>
<dbReference type="Proteomes" id="UP000822271">
    <property type="component" value="Unassembled WGS sequence"/>
</dbReference>
<protein>
    <submittedName>
        <fullName evidence="2">Uncharacterized protein</fullName>
    </submittedName>
</protein>
<dbReference type="Gene3D" id="1.20.5.340">
    <property type="match status" value="1"/>
</dbReference>
<dbReference type="EMBL" id="RAUE01000010">
    <property type="protein sequence ID" value="MBA0310519.1"/>
    <property type="molecule type" value="Genomic_DNA"/>
</dbReference>
<proteinExistence type="predicted"/>
<comment type="caution">
    <text evidence="2">The sequence shown here is derived from an EMBL/GenBank/DDBJ whole genome shotgun (WGS) entry which is preliminary data.</text>
</comment>
<name>A0A2J0SNW9_STEMA</name>
<feature type="compositionally biased region" description="Polar residues" evidence="1">
    <location>
        <begin position="57"/>
        <end position="75"/>
    </location>
</feature>
<evidence type="ECO:0000256" key="1">
    <source>
        <dbReference type="SAM" id="MobiDB-lite"/>
    </source>
</evidence>